<dbReference type="Gene3D" id="3.30.450.20">
    <property type="entry name" value="PAS domain"/>
    <property type="match status" value="1"/>
</dbReference>
<dbReference type="SUPFAM" id="SSF52218">
    <property type="entry name" value="Flavoproteins"/>
    <property type="match status" value="1"/>
</dbReference>
<evidence type="ECO:0000256" key="1">
    <source>
        <dbReference type="SAM" id="MobiDB-lite"/>
    </source>
</evidence>
<gene>
    <name evidence="3" type="ORF">ACFP1L_03215</name>
</gene>
<feature type="domain" description="NADPH-dependent FMN reductase-like" evidence="2">
    <location>
        <begin position="1"/>
        <end position="146"/>
    </location>
</feature>
<evidence type="ECO:0000259" key="2">
    <source>
        <dbReference type="Pfam" id="PF03358"/>
    </source>
</evidence>
<dbReference type="Pfam" id="PF03358">
    <property type="entry name" value="FMN_red"/>
    <property type="match status" value="1"/>
</dbReference>
<protein>
    <submittedName>
        <fullName evidence="3">NAD(P)H-dependent oxidoreductase</fullName>
    </submittedName>
</protein>
<dbReference type="InterPro" id="IPR029039">
    <property type="entry name" value="Flavoprotein-like_sf"/>
</dbReference>
<keyword evidence="4" id="KW-1185">Reference proteome</keyword>
<dbReference type="Gene3D" id="3.40.50.360">
    <property type="match status" value="1"/>
</dbReference>
<accession>A0ABW1SGZ2</accession>
<dbReference type="PANTHER" id="PTHR30543">
    <property type="entry name" value="CHROMATE REDUCTASE"/>
    <property type="match status" value="1"/>
</dbReference>
<dbReference type="InterPro" id="IPR050712">
    <property type="entry name" value="NAD(P)H-dep_reductase"/>
</dbReference>
<dbReference type="RefSeq" id="WP_137617006.1">
    <property type="nucleotide sequence ID" value="NZ_BJDI01000015.1"/>
</dbReference>
<dbReference type="EMBL" id="JBHSSE010000007">
    <property type="protein sequence ID" value="MFC6200905.1"/>
    <property type="molecule type" value="Genomic_DNA"/>
</dbReference>
<proteinExistence type="predicted"/>
<dbReference type="PANTHER" id="PTHR30543:SF21">
    <property type="entry name" value="NAD(P)H-DEPENDENT FMN REDUCTASE LOT6"/>
    <property type="match status" value="1"/>
</dbReference>
<name>A0ABW1SGZ2_9LACO</name>
<feature type="region of interest" description="Disordered" evidence="1">
    <location>
        <begin position="381"/>
        <end position="438"/>
    </location>
</feature>
<comment type="caution">
    <text evidence="3">The sequence shown here is derived from an EMBL/GenBank/DDBJ whole genome shotgun (WGS) entry which is preliminary data.</text>
</comment>
<sequence>MKLVGIAGSVADKSYNRLLLKFIANHFSDTVDVEILDIQDVPMFNQSDDQTDSESVQYLSNKIKQADGVIIATPEHNHTITASLKSVIEWLSYKIHPLSGKPVMIVGASYYDQGSSRAQLNLRQILESPGVDAIVMPGNEFLLGEVKDAFDDQHNLKDARTVGFLKETLDKFVKFVKVINTMNGPAADDGWKSEDLESHGKVETTIEGVDMHAADWVEKASAKTHAASGDDYVELDRGVLTVNQLNYFLNSMPMELTYADANNQFIYYNHNADAKDMLASRTPAQAGNPMADCHPKRAIPHVQQVIHMLRTGKTDLFKLPVPGNGPDKYVMHYYQAMHDAKGEYKGINELVLDIMPIVKYYLSHTGQVLAKNPNAKTDAVSGASAKAATPKPDSVSGASADVAPEAPDEVSGASADPEPVTPAQPEVDSVSGASGNDN</sequence>
<reference evidence="4" key="1">
    <citation type="journal article" date="2019" name="Int. J. Syst. Evol. Microbiol.">
        <title>The Global Catalogue of Microorganisms (GCM) 10K type strain sequencing project: providing services to taxonomists for standard genome sequencing and annotation.</title>
        <authorList>
            <consortium name="The Broad Institute Genomics Platform"/>
            <consortium name="The Broad Institute Genome Sequencing Center for Infectious Disease"/>
            <person name="Wu L."/>
            <person name="Ma J."/>
        </authorList>
    </citation>
    <scope>NUCLEOTIDE SEQUENCE [LARGE SCALE GENOMIC DNA]</scope>
    <source>
        <strain evidence="4">CCM 8930</strain>
    </source>
</reference>
<dbReference type="Pfam" id="PF13596">
    <property type="entry name" value="PAS_10"/>
    <property type="match status" value="1"/>
</dbReference>
<dbReference type="InterPro" id="IPR005025">
    <property type="entry name" value="FMN_Rdtase-like_dom"/>
</dbReference>
<dbReference type="Proteomes" id="UP001596171">
    <property type="component" value="Unassembled WGS sequence"/>
</dbReference>
<evidence type="ECO:0000313" key="4">
    <source>
        <dbReference type="Proteomes" id="UP001596171"/>
    </source>
</evidence>
<evidence type="ECO:0000313" key="3">
    <source>
        <dbReference type="EMBL" id="MFC6200905.1"/>
    </source>
</evidence>
<organism evidence="3 4">
    <name type="scientific">Lactiplantibacillus nangangensis</name>
    <dbReference type="NCBI Taxonomy" id="2559917"/>
    <lineage>
        <taxon>Bacteria</taxon>
        <taxon>Bacillati</taxon>
        <taxon>Bacillota</taxon>
        <taxon>Bacilli</taxon>
        <taxon>Lactobacillales</taxon>
        <taxon>Lactobacillaceae</taxon>
        <taxon>Lactiplantibacillus</taxon>
    </lineage>
</organism>